<gene>
    <name evidence="2" type="ORF">N0B31_07080</name>
</gene>
<dbReference type="KEGG" id="ssai:N0B31_07080"/>
<protein>
    <submittedName>
        <fullName evidence="2">Uncharacterized protein</fullName>
    </submittedName>
</protein>
<keyword evidence="3" id="KW-1185">Reference proteome</keyword>
<organism evidence="2 3">
    <name type="scientific">Salinirubellus salinus</name>
    <dbReference type="NCBI Taxonomy" id="1364945"/>
    <lineage>
        <taxon>Archaea</taxon>
        <taxon>Methanobacteriati</taxon>
        <taxon>Methanobacteriota</taxon>
        <taxon>Stenosarchaea group</taxon>
        <taxon>Halobacteria</taxon>
        <taxon>Halobacteriales</taxon>
        <taxon>Natronomonadaceae</taxon>
        <taxon>Salinirubellus</taxon>
    </lineage>
</organism>
<feature type="compositionally biased region" description="Low complexity" evidence="1">
    <location>
        <begin position="70"/>
        <end position="79"/>
    </location>
</feature>
<name>A0A9E7R5P9_9EURY</name>
<dbReference type="Proteomes" id="UP001057580">
    <property type="component" value="Chromosome"/>
</dbReference>
<dbReference type="GeneID" id="74942172"/>
<evidence type="ECO:0000256" key="1">
    <source>
        <dbReference type="SAM" id="MobiDB-lite"/>
    </source>
</evidence>
<feature type="region of interest" description="Disordered" evidence="1">
    <location>
        <begin position="56"/>
        <end position="89"/>
    </location>
</feature>
<proteinExistence type="predicted"/>
<evidence type="ECO:0000313" key="2">
    <source>
        <dbReference type="EMBL" id="UWM56047.1"/>
    </source>
</evidence>
<evidence type="ECO:0000313" key="3">
    <source>
        <dbReference type="Proteomes" id="UP001057580"/>
    </source>
</evidence>
<sequence>MLDVTAEPVERTRVVDGVAVPGTEFDSGVGGEGWEGTPPANDTDVNVDYVPDHHSKRCRAGRGLHHDGVTTTPPRTTPRYLSSGAKVRP</sequence>
<dbReference type="RefSeq" id="WP_260595167.1">
    <property type="nucleotide sequence ID" value="NZ_CP104003.1"/>
</dbReference>
<accession>A0A9E7R5P9</accession>
<dbReference type="EMBL" id="CP104003">
    <property type="protein sequence ID" value="UWM56047.1"/>
    <property type="molecule type" value="Genomic_DNA"/>
</dbReference>
<feature type="region of interest" description="Disordered" evidence="1">
    <location>
        <begin position="22"/>
        <end position="42"/>
    </location>
</feature>
<dbReference type="AlphaFoldDB" id="A0A9E7R5P9"/>
<reference evidence="2" key="1">
    <citation type="submission" date="2022-09" db="EMBL/GenBank/DDBJ databases">
        <title>Diverse halophilic archaea isolated from saline environments.</title>
        <authorList>
            <person name="Cui H.-L."/>
        </authorList>
    </citation>
    <scope>NUCLEOTIDE SEQUENCE</scope>
    <source>
        <strain evidence="2">ZS-35-S2</strain>
    </source>
</reference>